<dbReference type="PANTHER" id="PTHR48111">
    <property type="entry name" value="REGULATOR OF RPOS"/>
    <property type="match status" value="1"/>
</dbReference>
<name>A0A0P6VMJ7_9HYPH</name>
<keyword evidence="12" id="KW-1185">Reference proteome</keyword>
<evidence type="ECO:0000256" key="8">
    <source>
        <dbReference type="PROSITE-ProRule" id="PRU01091"/>
    </source>
</evidence>
<evidence type="ECO:0000256" key="4">
    <source>
        <dbReference type="ARBA" id="ARBA00023125"/>
    </source>
</evidence>
<proteinExistence type="predicted"/>
<evidence type="ECO:0000259" key="9">
    <source>
        <dbReference type="PROSITE" id="PS50110"/>
    </source>
</evidence>
<dbReference type="GO" id="GO:0000976">
    <property type="term" value="F:transcription cis-regulatory region binding"/>
    <property type="evidence" value="ECO:0007669"/>
    <property type="project" value="TreeGrafter"/>
</dbReference>
<organism evidence="11 12">
    <name type="scientific">Prosthecodimorpha hirschii</name>
    <dbReference type="NCBI Taxonomy" id="665126"/>
    <lineage>
        <taxon>Bacteria</taxon>
        <taxon>Pseudomonadati</taxon>
        <taxon>Pseudomonadota</taxon>
        <taxon>Alphaproteobacteria</taxon>
        <taxon>Hyphomicrobiales</taxon>
        <taxon>Ancalomicrobiaceae</taxon>
        <taxon>Prosthecodimorpha</taxon>
    </lineage>
</organism>
<keyword evidence="2" id="KW-0902">Two-component regulatory system</keyword>
<protein>
    <recommendedName>
        <fullName evidence="6">Cell cycle response regulator CtrA</fullName>
    </recommendedName>
</protein>
<keyword evidence="4 8" id="KW-0238">DNA-binding</keyword>
<dbReference type="Gene3D" id="3.40.50.2300">
    <property type="match status" value="1"/>
</dbReference>
<feature type="domain" description="Response regulatory" evidence="9">
    <location>
        <begin position="2"/>
        <end position="116"/>
    </location>
</feature>
<evidence type="ECO:0000256" key="2">
    <source>
        <dbReference type="ARBA" id="ARBA00023012"/>
    </source>
</evidence>
<dbReference type="Gene3D" id="1.10.10.10">
    <property type="entry name" value="Winged helix-like DNA-binding domain superfamily/Winged helix DNA-binding domain"/>
    <property type="match status" value="1"/>
</dbReference>
<evidence type="ECO:0000256" key="3">
    <source>
        <dbReference type="ARBA" id="ARBA00023015"/>
    </source>
</evidence>
<dbReference type="PANTHER" id="PTHR48111:SF22">
    <property type="entry name" value="REGULATOR OF RPOS"/>
    <property type="match status" value="1"/>
</dbReference>
<dbReference type="EMBL" id="LJYW01000001">
    <property type="protein sequence ID" value="KPL53946.1"/>
    <property type="molecule type" value="Genomic_DNA"/>
</dbReference>
<dbReference type="InterPro" id="IPR001867">
    <property type="entry name" value="OmpR/PhoB-type_DNA-bd"/>
</dbReference>
<dbReference type="SUPFAM" id="SSF52172">
    <property type="entry name" value="CheY-like"/>
    <property type="match status" value="1"/>
</dbReference>
<evidence type="ECO:0000256" key="6">
    <source>
        <dbReference type="ARBA" id="ARBA00040524"/>
    </source>
</evidence>
<comment type="caution">
    <text evidence="11">The sequence shown here is derived from an EMBL/GenBank/DDBJ whole genome shotgun (WGS) entry which is preliminary data.</text>
</comment>
<evidence type="ECO:0000259" key="10">
    <source>
        <dbReference type="PROSITE" id="PS51755"/>
    </source>
</evidence>
<sequence length="243" mass="25993">MTILVVEDDPDISSLLRRGLAACGDEVVSVDLGAKALDMVQSVDPVAIVLDVGLPDMSGLVVCEAARRADYRGPIIFLSASTSVADRVAGLNAGGDDYLVKPFAMDELIARIEVRLRIADAGAAPRSTRLRFETVSLDPATRIVSTPNGTVVLTERETALLSALMTAKEAVISRQSLYEAVWTQNESASLNVVDVYMGYLRHKLALLGYGHQSLIATIRGRGFQLRSPHRGPETMAPGTTLAS</sequence>
<dbReference type="InterPro" id="IPR001789">
    <property type="entry name" value="Sig_transdc_resp-reg_receiver"/>
</dbReference>
<reference evidence="11 12" key="2">
    <citation type="submission" date="2015-10" db="EMBL/GenBank/DDBJ databases">
        <title>Draft Genome Sequence of Prosthecomicrobium hirschii ATCC 27832.</title>
        <authorList>
            <person name="Daniel J."/>
            <person name="Givan S.A."/>
            <person name="Brun Y.V."/>
            <person name="Brown P.J."/>
        </authorList>
    </citation>
    <scope>NUCLEOTIDE SEQUENCE [LARGE SCALE GENOMIC DNA]</scope>
    <source>
        <strain evidence="11 12">16</strain>
    </source>
</reference>
<dbReference type="PROSITE" id="PS50110">
    <property type="entry name" value="RESPONSE_REGULATORY"/>
    <property type="match status" value="1"/>
</dbReference>
<keyword evidence="3" id="KW-0805">Transcription regulation</keyword>
<dbReference type="GO" id="GO:0006355">
    <property type="term" value="P:regulation of DNA-templated transcription"/>
    <property type="evidence" value="ECO:0007669"/>
    <property type="project" value="InterPro"/>
</dbReference>
<dbReference type="PROSITE" id="PS51755">
    <property type="entry name" value="OMPR_PHOB"/>
    <property type="match status" value="1"/>
</dbReference>
<feature type="DNA-binding region" description="OmpR/PhoB-type" evidence="8">
    <location>
        <begin position="127"/>
        <end position="227"/>
    </location>
</feature>
<dbReference type="GO" id="GO:0032993">
    <property type="term" value="C:protein-DNA complex"/>
    <property type="evidence" value="ECO:0007669"/>
    <property type="project" value="TreeGrafter"/>
</dbReference>
<dbReference type="Pfam" id="PF00486">
    <property type="entry name" value="Trans_reg_C"/>
    <property type="match status" value="1"/>
</dbReference>
<dbReference type="STRING" id="665126.ABB55_18465"/>
<reference evidence="11 12" key="1">
    <citation type="submission" date="2015-09" db="EMBL/GenBank/DDBJ databases">
        <authorList>
            <person name="Jackson K.R."/>
            <person name="Lunt B.L."/>
            <person name="Fisher J.N.B."/>
            <person name="Gardner A.V."/>
            <person name="Bailey M.E."/>
            <person name="Deus L.M."/>
            <person name="Earl A.S."/>
            <person name="Gibby P.D."/>
            <person name="Hartmann K.A."/>
            <person name="Liu J.E."/>
            <person name="Manci A.M."/>
            <person name="Nielsen D.A."/>
            <person name="Solomon M.B."/>
            <person name="Breakwell D.P."/>
            <person name="Burnett S.H."/>
            <person name="Grose J.H."/>
        </authorList>
    </citation>
    <scope>NUCLEOTIDE SEQUENCE [LARGE SCALE GENOMIC DNA]</scope>
    <source>
        <strain evidence="11 12">16</strain>
    </source>
</reference>
<dbReference type="AlphaFoldDB" id="A0A0P6VMJ7"/>
<dbReference type="InterPro" id="IPR039420">
    <property type="entry name" value="WalR-like"/>
</dbReference>
<dbReference type="Proteomes" id="UP000048984">
    <property type="component" value="Unassembled WGS sequence"/>
</dbReference>
<keyword evidence="5" id="KW-0804">Transcription</keyword>
<feature type="modified residue" description="4-aspartylphosphate" evidence="7">
    <location>
        <position position="51"/>
    </location>
</feature>
<dbReference type="Pfam" id="PF00072">
    <property type="entry name" value="Response_reg"/>
    <property type="match status" value="1"/>
</dbReference>
<evidence type="ECO:0000256" key="7">
    <source>
        <dbReference type="PROSITE-ProRule" id="PRU00169"/>
    </source>
</evidence>
<dbReference type="SMART" id="SM00862">
    <property type="entry name" value="Trans_reg_C"/>
    <property type="match status" value="1"/>
</dbReference>
<dbReference type="GO" id="GO:0000156">
    <property type="term" value="F:phosphorelay response regulator activity"/>
    <property type="evidence" value="ECO:0007669"/>
    <property type="project" value="TreeGrafter"/>
</dbReference>
<dbReference type="InterPro" id="IPR036388">
    <property type="entry name" value="WH-like_DNA-bd_sf"/>
</dbReference>
<feature type="domain" description="OmpR/PhoB-type" evidence="10">
    <location>
        <begin position="127"/>
        <end position="227"/>
    </location>
</feature>
<gene>
    <name evidence="11" type="ORF">ABB55_18465</name>
</gene>
<accession>A0A0P6VMJ7</accession>
<evidence type="ECO:0000313" key="11">
    <source>
        <dbReference type="EMBL" id="KPL53946.1"/>
    </source>
</evidence>
<evidence type="ECO:0000256" key="1">
    <source>
        <dbReference type="ARBA" id="ARBA00022553"/>
    </source>
</evidence>
<dbReference type="Gene3D" id="6.10.250.690">
    <property type="match status" value="1"/>
</dbReference>
<dbReference type="GO" id="GO:0005829">
    <property type="term" value="C:cytosol"/>
    <property type="evidence" value="ECO:0007669"/>
    <property type="project" value="TreeGrafter"/>
</dbReference>
<dbReference type="CDD" id="cd00383">
    <property type="entry name" value="trans_reg_C"/>
    <property type="match status" value="1"/>
</dbReference>
<keyword evidence="1 7" id="KW-0597">Phosphoprotein</keyword>
<evidence type="ECO:0000256" key="5">
    <source>
        <dbReference type="ARBA" id="ARBA00023163"/>
    </source>
</evidence>
<dbReference type="SMART" id="SM00448">
    <property type="entry name" value="REC"/>
    <property type="match status" value="1"/>
</dbReference>
<dbReference type="InterPro" id="IPR011006">
    <property type="entry name" value="CheY-like_superfamily"/>
</dbReference>
<evidence type="ECO:0000313" key="12">
    <source>
        <dbReference type="Proteomes" id="UP000048984"/>
    </source>
</evidence>